<dbReference type="Proteomes" id="UP001221757">
    <property type="component" value="Unassembled WGS sequence"/>
</dbReference>
<keyword evidence="2" id="KW-1185">Reference proteome</keyword>
<evidence type="ECO:0000313" key="2">
    <source>
        <dbReference type="Proteomes" id="UP001221757"/>
    </source>
</evidence>
<gene>
    <name evidence="1" type="ORF">B0H17DRAFT_225683</name>
</gene>
<evidence type="ECO:0000313" key="1">
    <source>
        <dbReference type="EMBL" id="KAJ7667998.1"/>
    </source>
</evidence>
<organism evidence="1 2">
    <name type="scientific">Mycena rosella</name>
    <name type="common">Pink bonnet</name>
    <name type="synonym">Agaricus rosellus</name>
    <dbReference type="NCBI Taxonomy" id="1033263"/>
    <lineage>
        <taxon>Eukaryota</taxon>
        <taxon>Fungi</taxon>
        <taxon>Dikarya</taxon>
        <taxon>Basidiomycota</taxon>
        <taxon>Agaricomycotina</taxon>
        <taxon>Agaricomycetes</taxon>
        <taxon>Agaricomycetidae</taxon>
        <taxon>Agaricales</taxon>
        <taxon>Marasmiineae</taxon>
        <taxon>Mycenaceae</taxon>
        <taxon>Mycena</taxon>
    </lineage>
</organism>
<protein>
    <submittedName>
        <fullName evidence="1">Uncharacterized protein</fullName>
    </submittedName>
</protein>
<proteinExistence type="predicted"/>
<accession>A0AAD7CWN7</accession>
<dbReference type="EMBL" id="JARKIE010000199">
    <property type="protein sequence ID" value="KAJ7667998.1"/>
    <property type="molecule type" value="Genomic_DNA"/>
</dbReference>
<reference evidence="1" key="1">
    <citation type="submission" date="2023-03" db="EMBL/GenBank/DDBJ databases">
        <title>Massive genome expansion in bonnet fungi (Mycena s.s.) driven by repeated elements and novel gene families across ecological guilds.</title>
        <authorList>
            <consortium name="Lawrence Berkeley National Laboratory"/>
            <person name="Harder C.B."/>
            <person name="Miyauchi S."/>
            <person name="Viragh M."/>
            <person name="Kuo A."/>
            <person name="Thoen E."/>
            <person name="Andreopoulos B."/>
            <person name="Lu D."/>
            <person name="Skrede I."/>
            <person name="Drula E."/>
            <person name="Henrissat B."/>
            <person name="Morin E."/>
            <person name="Kohler A."/>
            <person name="Barry K."/>
            <person name="LaButti K."/>
            <person name="Morin E."/>
            <person name="Salamov A."/>
            <person name="Lipzen A."/>
            <person name="Mereny Z."/>
            <person name="Hegedus B."/>
            <person name="Baldrian P."/>
            <person name="Stursova M."/>
            <person name="Weitz H."/>
            <person name="Taylor A."/>
            <person name="Grigoriev I.V."/>
            <person name="Nagy L.G."/>
            <person name="Martin F."/>
            <person name="Kauserud H."/>
        </authorList>
    </citation>
    <scope>NUCLEOTIDE SEQUENCE</scope>
    <source>
        <strain evidence="1">CBHHK067</strain>
    </source>
</reference>
<dbReference type="AlphaFoldDB" id="A0AAD7CWN7"/>
<comment type="caution">
    <text evidence="1">The sequence shown here is derived from an EMBL/GenBank/DDBJ whole genome shotgun (WGS) entry which is preliminary data.</text>
</comment>
<sequence>MKLEAQEDAVSIKRQPRNTLIDGQDLSAPGQHLIKAFQVLNISHWTSNSQQDYSRCSSIQFDRSPDTNLSCTPPLRLSSYAAVRRFSFSATCRMTRPYEMGKVHYATCQFALDLHPPGCRAARAQEAYLTMFFISFPCLAMRYLSGCAVIMHICHHIKASFSLRRARPFSTTFLFGVSHNNSGPENQFTWELPVRWPSRRRIPWHSSFGDLRP</sequence>
<name>A0AAD7CWN7_MYCRO</name>